<reference evidence="7 8" key="1">
    <citation type="submission" date="2019-02" db="EMBL/GenBank/DDBJ databases">
        <title>Genome sequencing of the rare red list fungi Dentipellis fragilis.</title>
        <authorList>
            <person name="Buettner E."/>
            <person name="Kellner H."/>
        </authorList>
    </citation>
    <scope>NUCLEOTIDE SEQUENCE [LARGE SCALE GENOMIC DNA]</scope>
    <source>
        <strain evidence="7 8">DSM 105465</strain>
    </source>
</reference>
<gene>
    <name evidence="7" type="ORF">EVG20_g5251</name>
</gene>
<feature type="transmembrane region" description="Helical" evidence="6">
    <location>
        <begin position="483"/>
        <end position="507"/>
    </location>
</feature>
<name>A0A4Y9YVS6_9AGAM</name>
<feature type="compositionally biased region" description="Basic and acidic residues" evidence="5">
    <location>
        <begin position="322"/>
        <end position="332"/>
    </location>
</feature>
<comment type="caution">
    <text evidence="7">The sequence shown here is derived from an EMBL/GenBank/DDBJ whole genome shotgun (WGS) entry which is preliminary data.</text>
</comment>
<accession>A0A4Y9YVS6</accession>
<feature type="transmembrane region" description="Helical" evidence="6">
    <location>
        <begin position="519"/>
        <end position="537"/>
    </location>
</feature>
<sequence>MVPSSPTDDTPIWPLLKTVCASILEVFLICLSGYWLARIGVLEKKTQRPLGGLATRLLQLGKDTVHHSSLGVYGHHVDARGRAACAPHVQLNVINIALFTPCLLFSKVAFTLTPDKLKELWVIPLFFLAVTLVSMVVAWALGWLFRLKHSQRNFAMAASMFMNSNSLPIALLQALAKSVPGLEWGDDDSTDAMVGRALTYLTLCSTIGMVLRWSYGVSLLSQADPAEEVDTEPGHDEITPLLSDSEDTIINPIPVFIEPEIEPVAEAVQHLDRVESHADANMHLTHEEPRARIFYSFPNTPSSSRTNLSESSCEQTLDSGGESDHDDHEVLPQHRRSPTPPTSSRVHSLLRGTKHHTMHYVHRLMAFMTPPLWASLFSIIVALIRPLQHSLEVHLFPVKGAVGQLGNCSIPVTLVVLGAYFYPPPAEGEKEAGFVERARTRWRRVASQASLAASVREMFAKDEQVKSRMQKKKDHLRRGEGRTVFVSILARMVITPAVFIPIMVWGASTDIPNVFEDPVFILSLIILLSSPPALTLAQMTQAASGDAFERLISQTVFWSYCIVTAPATIVYAVLAMMIAKI</sequence>
<dbReference type="PANTHER" id="PTHR31794:SF2">
    <property type="entry name" value="AUXIN EFFLUX TRANSPORTER FAMILY PROTEIN (EUROFUNG)"/>
    <property type="match status" value="1"/>
</dbReference>
<feature type="transmembrane region" description="Helical" evidence="6">
    <location>
        <begin position="404"/>
        <end position="422"/>
    </location>
</feature>
<feature type="region of interest" description="Disordered" evidence="5">
    <location>
        <begin position="301"/>
        <end position="347"/>
    </location>
</feature>
<dbReference type="EMBL" id="SEOQ01000303">
    <property type="protein sequence ID" value="TFY65837.1"/>
    <property type="molecule type" value="Genomic_DNA"/>
</dbReference>
<evidence type="ECO:0000313" key="8">
    <source>
        <dbReference type="Proteomes" id="UP000298327"/>
    </source>
</evidence>
<dbReference type="GO" id="GO:0005783">
    <property type="term" value="C:endoplasmic reticulum"/>
    <property type="evidence" value="ECO:0007669"/>
    <property type="project" value="TreeGrafter"/>
</dbReference>
<dbReference type="STRING" id="205917.A0A4Y9YVS6"/>
<keyword evidence="3 6" id="KW-1133">Transmembrane helix</keyword>
<keyword evidence="8" id="KW-1185">Reference proteome</keyword>
<proteinExistence type="predicted"/>
<dbReference type="InterPro" id="IPR004776">
    <property type="entry name" value="Mem_transp_PIN-like"/>
</dbReference>
<organism evidence="7 8">
    <name type="scientific">Dentipellis fragilis</name>
    <dbReference type="NCBI Taxonomy" id="205917"/>
    <lineage>
        <taxon>Eukaryota</taxon>
        <taxon>Fungi</taxon>
        <taxon>Dikarya</taxon>
        <taxon>Basidiomycota</taxon>
        <taxon>Agaricomycotina</taxon>
        <taxon>Agaricomycetes</taxon>
        <taxon>Russulales</taxon>
        <taxon>Hericiaceae</taxon>
        <taxon>Dentipellis</taxon>
    </lineage>
</organism>
<feature type="compositionally biased region" description="Polar residues" evidence="5">
    <location>
        <begin position="301"/>
        <end position="318"/>
    </location>
</feature>
<evidence type="ECO:0000256" key="5">
    <source>
        <dbReference type="SAM" id="MobiDB-lite"/>
    </source>
</evidence>
<dbReference type="OrthoDB" id="2499604at2759"/>
<feature type="transmembrane region" description="Helical" evidence="6">
    <location>
        <begin position="121"/>
        <end position="142"/>
    </location>
</feature>
<evidence type="ECO:0000256" key="1">
    <source>
        <dbReference type="ARBA" id="ARBA00004141"/>
    </source>
</evidence>
<evidence type="ECO:0000256" key="3">
    <source>
        <dbReference type="ARBA" id="ARBA00022989"/>
    </source>
</evidence>
<evidence type="ECO:0000256" key="4">
    <source>
        <dbReference type="ARBA" id="ARBA00023136"/>
    </source>
</evidence>
<evidence type="ECO:0000256" key="2">
    <source>
        <dbReference type="ARBA" id="ARBA00022692"/>
    </source>
</evidence>
<keyword evidence="4 6" id="KW-0472">Membrane</keyword>
<feature type="transmembrane region" description="Helical" evidence="6">
    <location>
        <begin position="364"/>
        <end position="384"/>
    </location>
</feature>
<protein>
    <submittedName>
        <fullName evidence="7">Uncharacterized protein</fullName>
    </submittedName>
</protein>
<feature type="transmembrane region" description="Helical" evidence="6">
    <location>
        <begin position="89"/>
        <end position="109"/>
    </location>
</feature>
<dbReference type="AlphaFoldDB" id="A0A4Y9YVS6"/>
<feature type="transmembrane region" description="Helical" evidence="6">
    <location>
        <begin position="12"/>
        <end position="37"/>
    </location>
</feature>
<keyword evidence="2 6" id="KW-0812">Transmembrane</keyword>
<dbReference type="Pfam" id="PF03547">
    <property type="entry name" value="Mem_trans"/>
    <property type="match status" value="1"/>
</dbReference>
<dbReference type="GO" id="GO:0055085">
    <property type="term" value="P:transmembrane transport"/>
    <property type="evidence" value="ECO:0007669"/>
    <property type="project" value="InterPro"/>
</dbReference>
<comment type="subcellular location">
    <subcellularLocation>
        <location evidence="1">Membrane</location>
        <topology evidence="1">Multi-pass membrane protein</topology>
    </subcellularLocation>
</comment>
<evidence type="ECO:0000256" key="6">
    <source>
        <dbReference type="SAM" id="Phobius"/>
    </source>
</evidence>
<evidence type="ECO:0000313" key="7">
    <source>
        <dbReference type="EMBL" id="TFY65837.1"/>
    </source>
</evidence>
<dbReference type="PANTHER" id="PTHR31794">
    <property type="entry name" value="AUXIN EFFLUX TRANSPORTER FAMILY PROTEIN (EUROFUNG)"/>
    <property type="match status" value="1"/>
</dbReference>
<feature type="transmembrane region" description="Helical" evidence="6">
    <location>
        <begin position="557"/>
        <end position="579"/>
    </location>
</feature>
<dbReference type="Proteomes" id="UP000298327">
    <property type="component" value="Unassembled WGS sequence"/>
</dbReference>
<dbReference type="GO" id="GO:0016020">
    <property type="term" value="C:membrane"/>
    <property type="evidence" value="ECO:0007669"/>
    <property type="project" value="UniProtKB-SubCell"/>
</dbReference>